<dbReference type="EMBL" id="JAXCGZ010023533">
    <property type="protein sequence ID" value="KAK7007728.1"/>
    <property type="molecule type" value="Genomic_DNA"/>
</dbReference>
<keyword evidence="1" id="KW-0677">Repeat</keyword>
<gene>
    <name evidence="4" type="ORF">SK128_016929</name>
</gene>
<dbReference type="SUPFAM" id="SSF48403">
    <property type="entry name" value="Ankyrin repeat"/>
    <property type="match status" value="2"/>
</dbReference>
<evidence type="ECO:0000256" key="1">
    <source>
        <dbReference type="ARBA" id="ARBA00022737"/>
    </source>
</evidence>
<proteinExistence type="predicted"/>
<dbReference type="InterPro" id="IPR002110">
    <property type="entry name" value="Ankyrin_rpt"/>
</dbReference>
<dbReference type="PANTHER" id="PTHR24198:SF165">
    <property type="entry name" value="ANKYRIN REPEAT-CONTAINING PROTEIN-RELATED"/>
    <property type="match status" value="1"/>
</dbReference>
<dbReference type="Proteomes" id="UP001381693">
    <property type="component" value="Unassembled WGS sequence"/>
</dbReference>
<dbReference type="SMART" id="SM00248">
    <property type="entry name" value="ANK"/>
    <property type="match status" value="5"/>
</dbReference>
<sequence>MRIKGHHNSPQYPDWVTNRSHAKNVEAVFEAARGGQYRHGGGVDVFLRTYGLPGTVHDENGQSLLHYAASAKLADEGPLWLAPDIKSLVQNHNVYVNAVNYKGQTALHILAEKASMSDQDTCWNGKAVTVSQAWVELASLIMKLGCDPRIPDHSNLFPDEVARMNSNYPLAEDIEKERRRLGPINYSEKNIPFKDFLAASKLGQVSKIQKLLNEGVPVLPLRFQGDPIKEAILGGHRDAVFLLLSAGAPLCPLGLVGDTAFEAAHQTPGLPALFPAIIRMAVSGRLEFEMKIIRNLTEIPELVKTYLTNIKSQIENPGQDFGTELSKWLDQQPAESFKDFNYILASAASLGLTLMCQLMGMAGVKLSPLSHEKQPLYLALSNNHHYTAYALCRDLQMNPYAIGLTNCDISNQLSHDLLQSEVILFEKKLHKAELDENIVKNLLNYIGAVCKRDNVNKPSKMFLYLLSELGLVSLLYKTRRACSNISIDTIVHEASASTMLHIAAAYGNINMVEYLLVEGAEYSRQTLGGLTAAHLAAARGHRECMQYIIDYTGGAAKCSRGILPQKLLSDFDSNMKDYHRDLLSFADSKTISVAKDDYTTTNKILSSIYSDSKITSEMDLRDTIWKEMRHMREHLSRELMNHIQNDSTGFLEKVAIVDSRFTGKIISRNPLTEDIELFVPDAFKFYLELDNCHALNENSISSKTKFEKFGEFECITFSDSTKEQEFFSGSNFRYAFHKAAQETLKNFFFRFIALVPPFLTPTSTGISVHGIYRRGSRTHLVRLLLSPVLKALCPSEILICKRLQNQFQPSPYEHLANNESIWVYLFNMRYKSLLTLLCEDDLMVLWICLYFGKLLNLCWWHPRKKQKRFGCARQTYPPAVDFPNSDALISLFCKELFELNDEPYVKENVIERVIAILKRSLTFGERKVSFVMHSSVHCQSNSVVAVIHFLERISKENINCYNKDS</sequence>
<dbReference type="Pfam" id="PF12796">
    <property type="entry name" value="Ank_2"/>
    <property type="match status" value="1"/>
</dbReference>
<reference evidence="4 5" key="1">
    <citation type="submission" date="2023-11" db="EMBL/GenBank/DDBJ databases">
        <title>Halocaridina rubra genome assembly.</title>
        <authorList>
            <person name="Smith C."/>
        </authorList>
    </citation>
    <scope>NUCLEOTIDE SEQUENCE [LARGE SCALE GENOMIC DNA]</scope>
    <source>
        <strain evidence="4">EP-1</strain>
        <tissue evidence="4">Whole</tissue>
    </source>
</reference>
<dbReference type="AlphaFoldDB" id="A0AAN8WHV1"/>
<evidence type="ECO:0000313" key="5">
    <source>
        <dbReference type="Proteomes" id="UP001381693"/>
    </source>
</evidence>
<dbReference type="PROSITE" id="PS50297">
    <property type="entry name" value="ANK_REP_REGION"/>
    <property type="match status" value="1"/>
</dbReference>
<dbReference type="InterPro" id="IPR036770">
    <property type="entry name" value="Ankyrin_rpt-contain_sf"/>
</dbReference>
<dbReference type="PANTHER" id="PTHR24198">
    <property type="entry name" value="ANKYRIN REPEAT AND PROTEIN KINASE DOMAIN-CONTAINING PROTEIN"/>
    <property type="match status" value="1"/>
</dbReference>
<name>A0AAN8WHV1_HALRR</name>
<keyword evidence="5" id="KW-1185">Reference proteome</keyword>
<evidence type="ECO:0000313" key="4">
    <source>
        <dbReference type="EMBL" id="KAK7007728.1"/>
    </source>
</evidence>
<feature type="repeat" description="ANK" evidence="3">
    <location>
        <begin position="495"/>
        <end position="527"/>
    </location>
</feature>
<protein>
    <submittedName>
        <fullName evidence="4">Uncharacterized protein</fullName>
    </submittedName>
</protein>
<evidence type="ECO:0000256" key="3">
    <source>
        <dbReference type="PROSITE-ProRule" id="PRU00023"/>
    </source>
</evidence>
<evidence type="ECO:0000256" key="2">
    <source>
        <dbReference type="ARBA" id="ARBA00023043"/>
    </source>
</evidence>
<comment type="caution">
    <text evidence="4">The sequence shown here is derived from an EMBL/GenBank/DDBJ whole genome shotgun (WGS) entry which is preliminary data.</text>
</comment>
<accession>A0AAN8WHV1</accession>
<dbReference type="PROSITE" id="PS50088">
    <property type="entry name" value="ANK_REPEAT"/>
    <property type="match status" value="1"/>
</dbReference>
<keyword evidence="2 3" id="KW-0040">ANK repeat</keyword>
<dbReference type="Gene3D" id="1.25.40.20">
    <property type="entry name" value="Ankyrin repeat-containing domain"/>
    <property type="match status" value="2"/>
</dbReference>
<organism evidence="4 5">
    <name type="scientific">Halocaridina rubra</name>
    <name type="common">Hawaiian red shrimp</name>
    <dbReference type="NCBI Taxonomy" id="373956"/>
    <lineage>
        <taxon>Eukaryota</taxon>
        <taxon>Metazoa</taxon>
        <taxon>Ecdysozoa</taxon>
        <taxon>Arthropoda</taxon>
        <taxon>Crustacea</taxon>
        <taxon>Multicrustacea</taxon>
        <taxon>Malacostraca</taxon>
        <taxon>Eumalacostraca</taxon>
        <taxon>Eucarida</taxon>
        <taxon>Decapoda</taxon>
        <taxon>Pleocyemata</taxon>
        <taxon>Caridea</taxon>
        <taxon>Atyoidea</taxon>
        <taxon>Atyidae</taxon>
        <taxon>Halocaridina</taxon>
    </lineage>
</organism>